<dbReference type="NCBIfam" id="TIGR03800">
    <property type="entry name" value="PLP_synth_Pdx2"/>
    <property type="match status" value="1"/>
</dbReference>
<dbReference type="InterPro" id="IPR002161">
    <property type="entry name" value="PdxT/SNO"/>
</dbReference>
<dbReference type="PROSITE" id="PS51273">
    <property type="entry name" value="GATASE_TYPE_1"/>
    <property type="match status" value="1"/>
</dbReference>
<dbReference type="PANTHER" id="PTHR31559:SF0">
    <property type="entry name" value="PYRIDOXAL 5'-PHOSPHATE SYNTHASE SUBUNIT SNO1-RELATED"/>
    <property type="match status" value="1"/>
</dbReference>
<dbReference type="Proteomes" id="UP000316726">
    <property type="component" value="Chromosome 20"/>
</dbReference>
<evidence type="ECO:0000313" key="6">
    <source>
        <dbReference type="Proteomes" id="UP000316726"/>
    </source>
</evidence>
<evidence type="ECO:0000256" key="3">
    <source>
        <dbReference type="PIRSR" id="PIRSR005639-2"/>
    </source>
</evidence>
<dbReference type="EMBL" id="CP031053">
    <property type="protein sequence ID" value="QDZ26005.1"/>
    <property type="molecule type" value="Genomic_DNA"/>
</dbReference>
<proteinExistence type="inferred from homology"/>
<dbReference type="GO" id="GO:0008614">
    <property type="term" value="P:pyridoxine metabolic process"/>
    <property type="evidence" value="ECO:0007669"/>
    <property type="project" value="TreeGrafter"/>
</dbReference>
<dbReference type="PANTHER" id="PTHR31559">
    <property type="entry name" value="PYRIDOXAL 5'-PHOSPHATE SYNTHASE SUBUNIT SNO"/>
    <property type="match status" value="1"/>
</dbReference>
<dbReference type="GO" id="GO:0042823">
    <property type="term" value="P:pyridoxal phosphate biosynthetic process"/>
    <property type="evidence" value="ECO:0007669"/>
    <property type="project" value="InterPro"/>
</dbReference>
<reference evidence="5 6" key="1">
    <citation type="submission" date="2018-07" db="EMBL/GenBank/DDBJ databases">
        <title>The complete nuclear genome of the prasinophyte Chloropicon primus (CCMP1205).</title>
        <authorList>
            <person name="Pombert J.-F."/>
            <person name="Otis C."/>
            <person name="Turmel M."/>
            <person name="Lemieux C."/>
        </authorList>
    </citation>
    <scope>NUCLEOTIDE SEQUENCE [LARGE SCALE GENOMIC DNA]</scope>
    <source>
        <strain evidence="5 6">CCMP1205</strain>
    </source>
</reference>
<feature type="binding site" evidence="3">
    <location>
        <begin position="153"/>
        <end position="154"/>
    </location>
    <ligand>
        <name>L-glutamine</name>
        <dbReference type="ChEBI" id="CHEBI:58359"/>
    </ligand>
</feature>
<dbReference type="AlphaFoldDB" id="A0A5B8N2B6"/>
<dbReference type="GO" id="GO:0005829">
    <property type="term" value="C:cytosol"/>
    <property type="evidence" value="ECO:0007669"/>
    <property type="project" value="TreeGrafter"/>
</dbReference>
<dbReference type="GO" id="GO:0004359">
    <property type="term" value="F:glutaminase activity"/>
    <property type="evidence" value="ECO:0007669"/>
    <property type="project" value="InterPro"/>
</dbReference>
<keyword evidence="6" id="KW-1185">Reference proteome</keyword>
<dbReference type="InterPro" id="IPR029062">
    <property type="entry name" value="Class_I_gatase-like"/>
</dbReference>
<accession>A0A5B8N2B6</accession>
<dbReference type="OrthoDB" id="2039at2759"/>
<evidence type="ECO:0000256" key="2">
    <source>
        <dbReference type="PIRSR" id="PIRSR005639-1"/>
    </source>
</evidence>
<dbReference type="PROSITE" id="PS51130">
    <property type="entry name" value="PDXT_SNO_2"/>
    <property type="match status" value="1"/>
</dbReference>
<evidence type="ECO:0000256" key="1">
    <source>
        <dbReference type="ARBA" id="ARBA00022962"/>
    </source>
</evidence>
<gene>
    <name evidence="5" type="ORF">A3770_20p85230</name>
    <name evidence="4" type="ORF">CPRI1469_LOCUS3700</name>
</gene>
<evidence type="ECO:0000313" key="5">
    <source>
        <dbReference type="EMBL" id="QDZ26005.1"/>
    </source>
</evidence>
<feature type="binding site" evidence="3">
    <location>
        <position position="114"/>
    </location>
    <ligand>
        <name>L-glutamine</name>
        <dbReference type="ChEBI" id="CHEBI:58359"/>
    </ligand>
</feature>
<organism evidence="5 6">
    <name type="scientific">Chloropicon primus</name>
    <dbReference type="NCBI Taxonomy" id="1764295"/>
    <lineage>
        <taxon>Eukaryota</taxon>
        <taxon>Viridiplantae</taxon>
        <taxon>Chlorophyta</taxon>
        <taxon>Chloropicophyceae</taxon>
        <taxon>Chloropicales</taxon>
        <taxon>Chloropicaceae</taxon>
        <taxon>Chloropicon</taxon>
    </lineage>
</organism>
<name>A0A5B8N2B6_9CHLO</name>
<protein>
    <submittedName>
        <fullName evidence="5">Subunit PdxT of pyridoxal 5'-phosphate synthase</fullName>
    </submittedName>
</protein>
<feature type="active site" description="Charge relay system" evidence="2">
    <location>
        <position position="211"/>
    </location>
</feature>
<feature type="binding site" evidence="3">
    <location>
        <begin position="53"/>
        <end position="55"/>
    </location>
    <ligand>
        <name>L-glutamine</name>
        <dbReference type="ChEBI" id="CHEBI:58359"/>
    </ligand>
</feature>
<dbReference type="STRING" id="1764295.A0A5B8N2B6"/>
<evidence type="ECO:0000313" key="4">
    <source>
        <dbReference type="EMBL" id="CAD9714846.1"/>
    </source>
</evidence>
<dbReference type="Pfam" id="PF01174">
    <property type="entry name" value="SNO"/>
    <property type="match status" value="1"/>
</dbReference>
<sequence>MRVGVLAIQGGFAEHISHLKKAGVALAEKELEVVEVRTAEELDCCDALVIPGGESTCMAHICKTNDLLEPLRDFCSTRPVWGTCAGMIFLAKSIQGSKEGGQLLIGNMDITVNRNFFGNQVHSFETSMATPGSHFDEINSKVHGGDTFRAVFIRAPAIIMSDNEEQEKGKGEVEYISILRLDEPASLGEGQTVSRVAVAAKQNHILVTAFHPELTSDIRWHALFVQMARDHCGAGGKVQGAVKEFPKAPLPLADIPDMPILC</sequence>
<dbReference type="HAMAP" id="MF_01615">
    <property type="entry name" value="PdxT"/>
    <property type="match status" value="1"/>
</dbReference>
<keyword evidence="1" id="KW-0315">Glutamine amidotransferase</keyword>
<dbReference type="PIRSF" id="PIRSF005639">
    <property type="entry name" value="Glut_amidoT_SNO"/>
    <property type="match status" value="1"/>
</dbReference>
<feature type="active site" description="Nucleophile" evidence="2">
    <location>
        <position position="84"/>
    </location>
</feature>
<dbReference type="Gene3D" id="3.40.50.880">
    <property type="match status" value="1"/>
</dbReference>
<feature type="active site" description="Charge relay system" evidence="2">
    <location>
        <position position="213"/>
    </location>
</feature>
<reference evidence="4" key="2">
    <citation type="submission" date="2021-01" db="EMBL/GenBank/DDBJ databases">
        <authorList>
            <person name="Corre E."/>
            <person name="Pelletier E."/>
            <person name="Niang G."/>
            <person name="Scheremetjew M."/>
            <person name="Finn R."/>
            <person name="Kale V."/>
            <person name="Holt S."/>
            <person name="Cochrane G."/>
            <person name="Meng A."/>
            <person name="Brown T."/>
            <person name="Cohen L."/>
        </authorList>
    </citation>
    <scope>NUCLEOTIDE SEQUENCE</scope>
    <source>
        <strain evidence="4">CCMP1205</strain>
    </source>
</reference>
<dbReference type="EMBL" id="HBHL01005756">
    <property type="protein sequence ID" value="CAD9714846.1"/>
    <property type="molecule type" value="Transcribed_RNA"/>
</dbReference>
<dbReference type="CDD" id="cd01749">
    <property type="entry name" value="GATase1_PB"/>
    <property type="match status" value="1"/>
</dbReference>
<dbReference type="SUPFAM" id="SSF52317">
    <property type="entry name" value="Class I glutamine amidotransferase-like"/>
    <property type="match status" value="1"/>
</dbReference>
<dbReference type="GO" id="GO:1903600">
    <property type="term" value="C:glutaminase complex"/>
    <property type="evidence" value="ECO:0007669"/>
    <property type="project" value="TreeGrafter"/>
</dbReference>